<evidence type="ECO:0000313" key="2">
    <source>
        <dbReference type="EMBL" id="ERN16225.1"/>
    </source>
</evidence>
<proteinExistence type="predicted"/>
<dbReference type="Gramene" id="ERN16225">
    <property type="protein sequence ID" value="ERN16225"/>
    <property type="gene ID" value="AMTR_s00063p00074060"/>
</dbReference>
<dbReference type="HOGENOM" id="CLU_2629069_0_0_1"/>
<evidence type="ECO:0000313" key="3">
    <source>
        <dbReference type="Proteomes" id="UP000017836"/>
    </source>
</evidence>
<accession>U5D1W1</accession>
<feature type="region of interest" description="Disordered" evidence="1">
    <location>
        <begin position="1"/>
        <end position="25"/>
    </location>
</feature>
<sequence>VFVGVYNPPAPPKEENLSPSFSMPTDGWEKRQRGAGFSWAYLCPGAIGHICGQCTCICKHITKYRISRVPRCDAGHMK</sequence>
<dbReference type="EMBL" id="KI392467">
    <property type="protein sequence ID" value="ERN16225.1"/>
    <property type="molecule type" value="Genomic_DNA"/>
</dbReference>
<gene>
    <name evidence="2" type="ORF">AMTR_s00063p00074060</name>
</gene>
<feature type="non-terminal residue" evidence="2">
    <location>
        <position position="1"/>
    </location>
</feature>
<organism evidence="2 3">
    <name type="scientific">Amborella trichopoda</name>
    <dbReference type="NCBI Taxonomy" id="13333"/>
    <lineage>
        <taxon>Eukaryota</taxon>
        <taxon>Viridiplantae</taxon>
        <taxon>Streptophyta</taxon>
        <taxon>Embryophyta</taxon>
        <taxon>Tracheophyta</taxon>
        <taxon>Spermatophyta</taxon>
        <taxon>Magnoliopsida</taxon>
        <taxon>Amborellales</taxon>
        <taxon>Amborellaceae</taxon>
        <taxon>Amborella</taxon>
    </lineage>
</organism>
<dbReference type="Proteomes" id="UP000017836">
    <property type="component" value="Unassembled WGS sequence"/>
</dbReference>
<name>U5D1W1_AMBTC</name>
<evidence type="ECO:0000256" key="1">
    <source>
        <dbReference type="SAM" id="MobiDB-lite"/>
    </source>
</evidence>
<protein>
    <submittedName>
        <fullName evidence="2">Uncharacterized protein</fullName>
    </submittedName>
</protein>
<dbReference type="AlphaFoldDB" id="U5D1W1"/>
<keyword evidence="3" id="KW-1185">Reference proteome</keyword>
<reference evidence="3" key="1">
    <citation type="journal article" date="2013" name="Science">
        <title>The Amborella genome and the evolution of flowering plants.</title>
        <authorList>
            <consortium name="Amborella Genome Project"/>
        </authorList>
    </citation>
    <scope>NUCLEOTIDE SEQUENCE [LARGE SCALE GENOMIC DNA]</scope>
</reference>